<keyword evidence="1" id="KW-1133">Transmembrane helix</keyword>
<keyword evidence="1" id="KW-0472">Membrane</keyword>
<feature type="transmembrane region" description="Helical" evidence="1">
    <location>
        <begin position="250"/>
        <end position="272"/>
    </location>
</feature>
<dbReference type="EMBL" id="JACCFW010000001">
    <property type="protein sequence ID" value="NYJ73211.1"/>
    <property type="molecule type" value="Genomic_DNA"/>
</dbReference>
<feature type="transmembrane region" description="Helical" evidence="1">
    <location>
        <begin position="474"/>
        <end position="492"/>
    </location>
</feature>
<feature type="transmembrane region" description="Helical" evidence="1">
    <location>
        <begin position="355"/>
        <end position="375"/>
    </location>
</feature>
<evidence type="ECO:0000313" key="3">
    <source>
        <dbReference type="Proteomes" id="UP000571817"/>
    </source>
</evidence>
<feature type="transmembrane region" description="Helical" evidence="1">
    <location>
        <begin position="440"/>
        <end position="458"/>
    </location>
</feature>
<accession>A0A853DE50</accession>
<evidence type="ECO:0000256" key="1">
    <source>
        <dbReference type="SAM" id="Phobius"/>
    </source>
</evidence>
<feature type="transmembrane region" description="Helical" evidence="1">
    <location>
        <begin position="226"/>
        <end position="243"/>
    </location>
</feature>
<proteinExistence type="predicted"/>
<dbReference type="Proteomes" id="UP000571817">
    <property type="component" value="Unassembled WGS sequence"/>
</dbReference>
<feature type="transmembrane region" description="Helical" evidence="1">
    <location>
        <begin position="408"/>
        <end position="431"/>
    </location>
</feature>
<sequence length="747" mass="79852">MPDAGGGRIHHVRRASGVAAGVVAVAASWVVASLYGVSSADIARYLLASLWSILLPGALVHRALRGRSRDLLSEVTWAFVVGLVVQLVAWAIFVGLGVGGWLAAYPLIVLAVFAAVPALRVHLRPGRYESSTPVPVAWGLTAAYVVSIGLLAYGTFRVSPLPPSTRRWYQDLYWHAAISADARHSVPPVVPQLGNQTLKYHWFSNAHMAADSLVSGVDVLTVTARLWYLPIYAALTATTYLLAAHLTRRAWAGLLAAVLILVPPGFLLLQWLPGIAQDSYIPLSPSQMFSLPLIALTVWLLIDVCRARASAGTWVLFVFLAIGLSGAKSSSLPTVLGGAGLALLLSLARRTGRTAAACATAAVAVVIAVSSRFVAGGTSGSTFRPDATVRSLKVFQQFSSHSHLQHRALAVLLLVLIVLQVGYGLVGLFLLRRPHVADPGVWILIGVEIAAQIALSVIDHPQGSQYYFVRGTDPLWTVFGVWGFAAVVARARPAARWRIVTAVAGFGVLGTLLVAVARILGGGHQPTASAKRAAAVVLLVGLVVVGIAFLLRLICRRPVLHRVLIAGVAGGVLIASTLPTLLTVGHYAQSTRSRTPPYDGHLATAQVAGARWVAAHTPQDDLIATNIYCVGTVTVPHCDDRAYWVQGLTERSSYLGGWAYEDQNQANVLHDPHTAYRRSFWDPARLRLNAAAFSAPTPEVLDTLYGKGVRYLFADTTASQVSSRLRTLADLVWSNGRVQVYKLHAPA</sequence>
<evidence type="ECO:0000313" key="2">
    <source>
        <dbReference type="EMBL" id="NYJ73211.1"/>
    </source>
</evidence>
<gene>
    <name evidence="2" type="ORF">HNR15_000174</name>
</gene>
<feature type="transmembrane region" description="Helical" evidence="1">
    <location>
        <begin position="135"/>
        <end position="156"/>
    </location>
</feature>
<feature type="transmembrane region" description="Helical" evidence="1">
    <location>
        <begin position="76"/>
        <end position="96"/>
    </location>
</feature>
<dbReference type="RefSeq" id="WP_179478327.1">
    <property type="nucleotide sequence ID" value="NZ_JACCFW010000001.1"/>
</dbReference>
<feature type="transmembrane region" description="Helical" evidence="1">
    <location>
        <begin position="102"/>
        <end position="123"/>
    </location>
</feature>
<feature type="transmembrane region" description="Helical" evidence="1">
    <location>
        <begin position="563"/>
        <end position="588"/>
    </location>
</feature>
<keyword evidence="1" id="KW-0812">Transmembrane</keyword>
<feature type="transmembrane region" description="Helical" evidence="1">
    <location>
        <begin position="332"/>
        <end position="348"/>
    </location>
</feature>
<feature type="transmembrane region" description="Helical" evidence="1">
    <location>
        <begin position="533"/>
        <end position="551"/>
    </location>
</feature>
<keyword evidence="3" id="KW-1185">Reference proteome</keyword>
<protein>
    <submittedName>
        <fullName evidence="2">Peptidoglycan/LPS O-acetylase OafA/YrhL</fullName>
    </submittedName>
</protein>
<feature type="transmembrane region" description="Helical" evidence="1">
    <location>
        <begin position="18"/>
        <end position="36"/>
    </location>
</feature>
<feature type="transmembrane region" description="Helical" evidence="1">
    <location>
        <begin position="499"/>
        <end position="521"/>
    </location>
</feature>
<reference evidence="2 3" key="1">
    <citation type="submission" date="2020-07" db="EMBL/GenBank/DDBJ databases">
        <title>Sequencing the genomes of 1000 actinobacteria strains.</title>
        <authorList>
            <person name="Klenk H.-P."/>
        </authorList>
    </citation>
    <scope>NUCLEOTIDE SEQUENCE [LARGE SCALE GENOMIC DNA]</scope>
    <source>
        <strain evidence="2 3">DSM 29531</strain>
    </source>
</reference>
<feature type="transmembrane region" description="Helical" evidence="1">
    <location>
        <begin position="309"/>
        <end position="326"/>
    </location>
</feature>
<dbReference type="AlphaFoldDB" id="A0A853DE50"/>
<organism evidence="2 3">
    <name type="scientific">Allobranchiibius huperziae</name>
    <dbReference type="NCBI Taxonomy" id="1874116"/>
    <lineage>
        <taxon>Bacteria</taxon>
        <taxon>Bacillati</taxon>
        <taxon>Actinomycetota</taxon>
        <taxon>Actinomycetes</taxon>
        <taxon>Micrococcales</taxon>
        <taxon>Dermacoccaceae</taxon>
        <taxon>Allobranchiibius</taxon>
    </lineage>
</organism>
<comment type="caution">
    <text evidence="2">The sequence shown here is derived from an EMBL/GenBank/DDBJ whole genome shotgun (WGS) entry which is preliminary data.</text>
</comment>
<feature type="transmembrane region" description="Helical" evidence="1">
    <location>
        <begin position="284"/>
        <end position="302"/>
    </location>
</feature>
<name>A0A853DE50_9MICO</name>